<comment type="similarity">
    <text evidence="2">Belongs to the bacterial solute-binding protein 8 family.</text>
</comment>
<dbReference type="PANTHER" id="PTHR30532:SF25">
    <property type="entry name" value="IRON(III) DICITRATE-BINDING PERIPLASMIC PROTEIN"/>
    <property type="match status" value="1"/>
</dbReference>
<evidence type="ECO:0000256" key="3">
    <source>
        <dbReference type="ARBA" id="ARBA00022448"/>
    </source>
</evidence>
<keyword evidence="7" id="KW-1185">Reference proteome</keyword>
<reference evidence="6 7" key="1">
    <citation type="submission" date="2018-04" db="EMBL/GenBank/DDBJ databases">
        <title>Novel actinobacteria from marine sediment.</title>
        <authorList>
            <person name="Ng Z.Y."/>
            <person name="Tan G.Y.A."/>
        </authorList>
    </citation>
    <scope>NUCLEOTIDE SEQUENCE [LARGE SCALE GENOMIC DNA]</scope>
    <source>
        <strain evidence="6 7">TPS81</strain>
    </source>
</reference>
<dbReference type="PANTHER" id="PTHR30532">
    <property type="entry name" value="IRON III DICITRATE-BINDING PERIPLASMIC PROTEIN"/>
    <property type="match status" value="1"/>
</dbReference>
<protein>
    <submittedName>
        <fullName evidence="6">Iron-siderophore ABC transporter substrate-binding protein</fullName>
    </submittedName>
</protein>
<evidence type="ECO:0000256" key="1">
    <source>
        <dbReference type="ARBA" id="ARBA00004196"/>
    </source>
</evidence>
<organism evidence="6 7">
    <name type="scientific">Marinitenerispora sediminis</name>
    <dbReference type="NCBI Taxonomy" id="1931232"/>
    <lineage>
        <taxon>Bacteria</taxon>
        <taxon>Bacillati</taxon>
        <taxon>Actinomycetota</taxon>
        <taxon>Actinomycetes</taxon>
        <taxon>Streptosporangiales</taxon>
        <taxon>Nocardiopsidaceae</taxon>
        <taxon>Marinitenerispora</taxon>
    </lineage>
</organism>
<dbReference type="InterPro" id="IPR002491">
    <property type="entry name" value="ABC_transptr_periplasmic_BD"/>
</dbReference>
<dbReference type="GO" id="GO:1901678">
    <property type="term" value="P:iron coordination entity transport"/>
    <property type="evidence" value="ECO:0007669"/>
    <property type="project" value="UniProtKB-ARBA"/>
</dbReference>
<comment type="caution">
    <text evidence="6">The sequence shown here is derived from an EMBL/GenBank/DDBJ whole genome shotgun (WGS) entry which is preliminary data.</text>
</comment>
<feature type="domain" description="Fe/B12 periplasmic-binding" evidence="5">
    <location>
        <begin position="97"/>
        <end position="360"/>
    </location>
</feature>
<dbReference type="SUPFAM" id="SSF53807">
    <property type="entry name" value="Helical backbone' metal receptor"/>
    <property type="match status" value="1"/>
</dbReference>
<evidence type="ECO:0000256" key="2">
    <source>
        <dbReference type="ARBA" id="ARBA00008814"/>
    </source>
</evidence>
<dbReference type="InterPro" id="IPR051313">
    <property type="entry name" value="Bact_iron-sidero_bind"/>
</dbReference>
<dbReference type="AlphaFoldDB" id="A0A368T404"/>
<name>A0A368T404_9ACTN</name>
<dbReference type="CDD" id="cd01146">
    <property type="entry name" value="FhuD"/>
    <property type="match status" value="1"/>
</dbReference>
<sequence length="360" mass="36204">MVTVEGEHMPAGPRRLGAAAAAIALLSGCGAAEGLSAAAPDASPAPDAGTCAAVPAAQAPAPTSVPAGMGTTAEDGEFPREVAHFGGTSTIDHRPERIVVVATGQLDGVLSLGTVPVGAAGVPGAGLVPGYVTHAFPDDADALAGIASVGTREDLNIERIADLDPDLVLANEAGAGGGLYGQLAEIAPTVLTEGNGVNWQQDFRLVAAALGETDRAEEVLAGYRAHAARIAGAVADAPPSVSMVRFSAGRTRVWGLASFTGSVANDAGLARPRPQCVEDTSVDVSAEDVDRMDGDWIFYSVQGGGAETDAGTVLDGSLWDGLAAVRAGRAVAVEDDPWFLNAGPAAAELVLTDLERVAEE</sequence>
<dbReference type="Pfam" id="PF01497">
    <property type="entry name" value="Peripla_BP_2"/>
    <property type="match status" value="1"/>
</dbReference>
<evidence type="ECO:0000313" key="6">
    <source>
        <dbReference type="EMBL" id="RCV57749.1"/>
    </source>
</evidence>
<dbReference type="GO" id="GO:0030288">
    <property type="term" value="C:outer membrane-bounded periplasmic space"/>
    <property type="evidence" value="ECO:0007669"/>
    <property type="project" value="TreeGrafter"/>
</dbReference>
<gene>
    <name evidence="6" type="ORF">DEF24_14705</name>
</gene>
<proteinExistence type="inferred from homology"/>
<evidence type="ECO:0000259" key="5">
    <source>
        <dbReference type="PROSITE" id="PS50983"/>
    </source>
</evidence>
<comment type="subcellular location">
    <subcellularLocation>
        <location evidence="1">Cell envelope</location>
    </subcellularLocation>
</comment>
<dbReference type="Proteomes" id="UP000253318">
    <property type="component" value="Unassembled WGS sequence"/>
</dbReference>
<dbReference type="Gene3D" id="3.40.50.1980">
    <property type="entry name" value="Nitrogenase molybdenum iron protein domain"/>
    <property type="match status" value="2"/>
</dbReference>
<evidence type="ECO:0000256" key="4">
    <source>
        <dbReference type="ARBA" id="ARBA00022729"/>
    </source>
</evidence>
<dbReference type="PROSITE" id="PS50983">
    <property type="entry name" value="FE_B12_PBP"/>
    <property type="match status" value="1"/>
</dbReference>
<dbReference type="EMBL" id="QEIN01000107">
    <property type="protein sequence ID" value="RCV57749.1"/>
    <property type="molecule type" value="Genomic_DNA"/>
</dbReference>
<accession>A0A368T404</accession>
<keyword evidence="4" id="KW-0732">Signal</keyword>
<evidence type="ECO:0000313" key="7">
    <source>
        <dbReference type="Proteomes" id="UP000253318"/>
    </source>
</evidence>
<keyword evidence="3" id="KW-0813">Transport</keyword>